<gene>
    <name evidence="2" type="ORF">NPIL_12021</name>
</gene>
<reference evidence="2" key="1">
    <citation type="submission" date="2020-08" db="EMBL/GenBank/DDBJ databases">
        <title>Multicomponent nature underlies the extraordinary mechanical properties of spider dragline silk.</title>
        <authorList>
            <person name="Kono N."/>
            <person name="Nakamura H."/>
            <person name="Mori M."/>
            <person name="Yoshida Y."/>
            <person name="Ohtoshi R."/>
            <person name="Malay A.D."/>
            <person name="Moran D.A.P."/>
            <person name="Tomita M."/>
            <person name="Numata K."/>
            <person name="Arakawa K."/>
        </authorList>
    </citation>
    <scope>NUCLEOTIDE SEQUENCE</scope>
</reference>
<dbReference type="Proteomes" id="UP000887013">
    <property type="component" value="Unassembled WGS sequence"/>
</dbReference>
<protein>
    <submittedName>
        <fullName evidence="2">Uncharacterized protein</fullName>
    </submittedName>
</protein>
<evidence type="ECO:0000256" key="1">
    <source>
        <dbReference type="SAM" id="MobiDB-lite"/>
    </source>
</evidence>
<proteinExistence type="predicted"/>
<name>A0A8X6QSP9_NEPPI</name>
<evidence type="ECO:0000313" key="3">
    <source>
        <dbReference type="Proteomes" id="UP000887013"/>
    </source>
</evidence>
<evidence type="ECO:0000313" key="2">
    <source>
        <dbReference type="EMBL" id="GFU43292.1"/>
    </source>
</evidence>
<organism evidence="2 3">
    <name type="scientific">Nephila pilipes</name>
    <name type="common">Giant wood spider</name>
    <name type="synonym">Nephila maculata</name>
    <dbReference type="NCBI Taxonomy" id="299642"/>
    <lineage>
        <taxon>Eukaryota</taxon>
        <taxon>Metazoa</taxon>
        <taxon>Ecdysozoa</taxon>
        <taxon>Arthropoda</taxon>
        <taxon>Chelicerata</taxon>
        <taxon>Arachnida</taxon>
        <taxon>Araneae</taxon>
        <taxon>Araneomorphae</taxon>
        <taxon>Entelegynae</taxon>
        <taxon>Araneoidea</taxon>
        <taxon>Nephilidae</taxon>
        <taxon>Nephila</taxon>
    </lineage>
</organism>
<accession>A0A8X6QSP9</accession>
<comment type="caution">
    <text evidence="2">The sequence shown here is derived from an EMBL/GenBank/DDBJ whole genome shotgun (WGS) entry which is preliminary data.</text>
</comment>
<feature type="region of interest" description="Disordered" evidence="1">
    <location>
        <begin position="32"/>
        <end position="58"/>
    </location>
</feature>
<dbReference type="EMBL" id="BMAW01085508">
    <property type="protein sequence ID" value="GFU43292.1"/>
    <property type="molecule type" value="Genomic_DNA"/>
</dbReference>
<keyword evidence="3" id="KW-1185">Reference proteome</keyword>
<dbReference type="AlphaFoldDB" id="A0A8X6QSP9"/>
<sequence>MAMYQKENNFLSAALTNLISFTKIKTFVKDRGEKRNSNEELENFGGERGVSVTEDEKRPREKRFKSLLPVHAGERVVGQGVEQLIRGVRSNSFL</sequence>